<evidence type="ECO:0000313" key="4">
    <source>
        <dbReference type="Proteomes" id="UP000239446"/>
    </source>
</evidence>
<feature type="signal peptide" evidence="1">
    <location>
        <begin position="1"/>
        <end position="21"/>
    </location>
</feature>
<dbReference type="EMBL" id="PTIT01000019">
    <property type="protein sequence ID" value="PPK50845.1"/>
    <property type="molecule type" value="Genomic_DNA"/>
</dbReference>
<dbReference type="Gene3D" id="2.40.128.640">
    <property type="match status" value="1"/>
</dbReference>
<reference evidence="3 4" key="2">
    <citation type="submission" date="2018-02" db="EMBL/GenBank/DDBJ databases">
        <title>Subsurface microbial communities from deep shales in Ohio and West Virginia, USA.</title>
        <authorList>
            <person name="Wrighton K."/>
        </authorList>
    </citation>
    <scope>NUCLEOTIDE SEQUENCE [LARGE SCALE GENOMIC DNA]</scope>
    <source>
        <strain evidence="3 4">UTICA-S1B9</strain>
    </source>
</reference>
<keyword evidence="5" id="KW-1185">Reference proteome</keyword>
<gene>
    <name evidence="3" type="ORF">B0H24_101816</name>
    <name evidence="2" type="ORF">BY455_11916</name>
</gene>
<evidence type="ECO:0000313" key="5">
    <source>
        <dbReference type="Proteomes" id="UP000239648"/>
    </source>
</evidence>
<accession>A0A2S6G4X6</accession>
<evidence type="ECO:0000313" key="3">
    <source>
        <dbReference type="EMBL" id="PPK54159.1"/>
    </source>
</evidence>
<dbReference type="RefSeq" id="WP_181049696.1">
    <property type="nucleotide sequence ID" value="NZ_PTIT01000019.1"/>
</dbReference>
<organism evidence="3 4">
    <name type="scientific">Marinobacter persicus</name>
    <dbReference type="NCBI Taxonomy" id="930118"/>
    <lineage>
        <taxon>Bacteria</taxon>
        <taxon>Pseudomonadati</taxon>
        <taxon>Pseudomonadota</taxon>
        <taxon>Gammaproteobacteria</taxon>
        <taxon>Pseudomonadales</taxon>
        <taxon>Marinobacteraceae</taxon>
        <taxon>Marinobacter</taxon>
    </lineage>
</organism>
<evidence type="ECO:0000256" key="1">
    <source>
        <dbReference type="SAM" id="SignalP"/>
    </source>
</evidence>
<proteinExistence type="predicted"/>
<dbReference type="EMBL" id="PTIU01000018">
    <property type="protein sequence ID" value="PPK54159.1"/>
    <property type="molecule type" value="Genomic_DNA"/>
</dbReference>
<comment type="caution">
    <text evidence="3">The sequence shown here is derived from an EMBL/GenBank/DDBJ whole genome shotgun (WGS) entry which is preliminary data.</text>
</comment>
<feature type="chain" id="PRO_5015505428" evidence="1">
    <location>
        <begin position="22"/>
        <end position="153"/>
    </location>
</feature>
<dbReference type="Proteomes" id="UP000239648">
    <property type="component" value="Unassembled WGS sequence"/>
</dbReference>
<dbReference type="AlphaFoldDB" id="A0A2S6G4X6"/>
<reference evidence="2 5" key="1">
    <citation type="submission" date="2018-02" db="EMBL/GenBank/DDBJ databases">
        <title>Deep subsurface shale carbon reservoir microbial communities from Ohio and West Virginia, USA.</title>
        <authorList>
            <person name="Wrighton K."/>
        </authorList>
    </citation>
    <scope>NUCLEOTIDE SEQUENCE [LARGE SCALE GENOMIC DNA]</scope>
    <source>
        <strain evidence="2 5">UTICA-S1B6</strain>
    </source>
</reference>
<dbReference type="Proteomes" id="UP000239446">
    <property type="component" value="Unassembled WGS sequence"/>
</dbReference>
<sequence length="153" mass="16688">MKAISRTSLIAAGLLLLTACASDPRPQHDFIRVMERFGGTLPCSDCQGIHTDLILKRNASTGAPAGFYLHEVRIDAPGGERVNSVWGQWSQYDRDGNLQSELYVLQPEVGKLRRYQASADGKLQPLDDRGNPINSAEGTPVVLKRLASEVATL</sequence>
<dbReference type="PROSITE" id="PS51257">
    <property type="entry name" value="PROKAR_LIPOPROTEIN"/>
    <property type="match status" value="1"/>
</dbReference>
<keyword evidence="3" id="KW-0449">Lipoprotein</keyword>
<dbReference type="InterPro" id="IPR007298">
    <property type="entry name" value="Cu-R_lipoprotein_NlpE"/>
</dbReference>
<dbReference type="Pfam" id="PF04170">
    <property type="entry name" value="NlpE"/>
    <property type="match status" value="1"/>
</dbReference>
<protein>
    <submittedName>
        <fullName evidence="3">Copper homeostasis protein (Lipoprotein)</fullName>
    </submittedName>
</protein>
<evidence type="ECO:0000313" key="2">
    <source>
        <dbReference type="EMBL" id="PPK50845.1"/>
    </source>
</evidence>
<name>A0A2S6G4X6_9GAMM</name>
<keyword evidence="1" id="KW-0732">Signal</keyword>